<keyword evidence="5" id="KW-1185">Reference proteome</keyword>
<accession>A0A1D8I3Z3</accession>
<dbReference type="Proteomes" id="UP000494161">
    <property type="component" value="Unassembled WGS sequence"/>
</dbReference>
<evidence type="ECO:0000313" key="5">
    <source>
        <dbReference type="Proteomes" id="UP000494161"/>
    </source>
</evidence>
<dbReference type="EMBL" id="CADILJ010000041">
    <property type="protein sequence ID" value="CAB3952915.1"/>
    <property type="molecule type" value="Genomic_DNA"/>
</dbReference>
<dbReference type="GeneID" id="94355509"/>
<evidence type="ECO:0000313" key="4">
    <source>
        <dbReference type="Proteomes" id="UP000494122"/>
    </source>
</evidence>
<reference evidence="3 6" key="1">
    <citation type="submission" date="2020-04" db="EMBL/GenBank/DDBJ databases">
        <title>Achromobacter ruhlandii genome sequencing and assembly.</title>
        <authorList>
            <person name="Martins R.C.R."/>
            <person name="Perdigao-Neto L.V."/>
            <person name="Levin A.S.S."/>
            <person name="Costa S.F."/>
        </authorList>
    </citation>
    <scope>NUCLEOTIDE SEQUENCE [LARGE SCALE GENOMIC DNA]</scope>
    <source>
        <strain evidence="3 6">9035ralo</strain>
    </source>
</reference>
<dbReference type="Proteomes" id="UP000494122">
    <property type="component" value="Unassembled WGS sequence"/>
</dbReference>
<evidence type="ECO:0000313" key="2">
    <source>
        <dbReference type="EMBL" id="CAB3952915.1"/>
    </source>
</evidence>
<evidence type="ECO:0000313" key="6">
    <source>
        <dbReference type="Proteomes" id="UP000542405"/>
    </source>
</evidence>
<dbReference type="EMBL" id="CADILE010000003">
    <property type="protein sequence ID" value="CAB3845163.1"/>
    <property type="molecule type" value="Genomic_DNA"/>
</dbReference>
<proteinExistence type="predicted"/>
<organism evidence="3 6">
    <name type="scientific">Achromobacter ruhlandii</name>
    <dbReference type="NCBI Taxonomy" id="72557"/>
    <lineage>
        <taxon>Bacteria</taxon>
        <taxon>Pseudomonadati</taxon>
        <taxon>Pseudomonadota</taxon>
        <taxon>Betaproteobacteria</taxon>
        <taxon>Burkholderiales</taxon>
        <taxon>Alcaligenaceae</taxon>
        <taxon>Achromobacter</taxon>
    </lineage>
</organism>
<evidence type="ECO:0000313" key="1">
    <source>
        <dbReference type="EMBL" id="CAB3845163.1"/>
    </source>
</evidence>
<reference evidence="4 5" key="2">
    <citation type="submission" date="2020-04" db="EMBL/GenBank/DDBJ databases">
        <authorList>
            <person name="De Canck E."/>
        </authorList>
    </citation>
    <scope>NUCLEOTIDE SEQUENCE [LARGE SCALE GENOMIC DNA]</scope>
    <source>
        <strain evidence="1 4">LMG 3328</strain>
        <strain evidence="2 5">LMG 7053</strain>
    </source>
</reference>
<dbReference type="RefSeq" id="WP_049070880.1">
    <property type="nucleotide sequence ID" value="NZ_CADIJL010000007.1"/>
</dbReference>
<dbReference type="EMBL" id="JABBZE010000055">
    <property type="protein sequence ID" value="NMU89802.1"/>
    <property type="molecule type" value="Genomic_DNA"/>
</dbReference>
<evidence type="ECO:0000313" key="3">
    <source>
        <dbReference type="EMBL" id="NMU89802.1"/>
    </source>
</evidence>
<dbReference type="Proteomes" id="UP000542405">
    <property type="component" value="Unassembled WGS sequence"/>
</dbReference>
<sequence length="86" mass="9022">MSEAAQIAQTHVVQYIVVPYRAAANGVAPGEIRPASSEFGAIRIANSMAGKFAGVAAYEVMIDKETGDMESPRILAQIGTVPSLDD</sequence>
<name>A0A1D8I3Z3_9BURK</name>
<protein>
    <submittedName>
        <fullName evidence="3">Uncharacterized protein</fullName>
    </submittedName>
</protein>
<dbReference type="AlphaFoldDB" id="A0A1D8I3Z3"/>
<gene>
    <name evidence="3" type="ORF">HGQ98_08030</name>
    <name evidence="1" type="ORF">LMG3328_01486</name>
    <name evidence="2" type="ORF">LMG7053_03924</name>
</gene>